<name>A0ABD2LWA7_9BILA</name>
<keyword evidence="4" id="KW-1185">Reference proteome</keyword>
<feature type="compositionally biased region" description="Basic and acidic residues" evidence="1">
    <location>
        <begin position="13"/>
        <end position="28"/>
    </location>
</feature>
<feature type="region of interest" description="Disordered" evidence="1">
    <location>
        <begin position="38"/>
        <end position="58"/>
    </location>
</feature>
<feature type="region of interest" description="Disordered" evidence="1">
    <location>
        <begin position="13"/>
        <end position="32"/>
    </location>
</feature>
<gene>
    <name evidence="3" type="ORF">niasHT_004831</name>
</gene>
<dbReference type="AlphaFoldDB" id="A0ABD2LWA7"/>
<evidence type="ECO:0000313" key="4">
    <source>
        <dbReference type="Proteomes" id="UP001620626"/>
    </source>
</evidence>
<dbReference type="Proteomes" id="UP001620626">
    <property type="component" value="Unassembled WGS sequence"/>
</dbReference>
<reference evidence="3 4" key="1">
    <citation type="submission" date="2024-10" db="EMBL/GenBank/DDBJ databases">
        <authorList>
            <person name="Kim D."/>
        </authorList>
    </citation>
    <scope>NUCLEOTIDE SEQUENCE [LARGE SCALE GENOMIC DNA]</scope>
    <source>
        <strain evidence="3">BH-2024</strain>
    </source>
</reference>
<evidence type="ECO:0000256" key="2">
    <source>
        <dbReference type="SAM" id="Phobius"/>
    </source>
</evidence>
<keyword evidence="2" id="KW-1133">Transmembrane helix</keyword>
<protein>
    <submittedName>
        <fullName evidence="3">Uncharacterized protein</fullName>
    </submittedName>
</protein>
<keyword evidence="2" id="KW-0812">Transmembrane</keyword>
<sequence>MFYYLIKVEKMAADKKQKQKGTEEEKMKQKQKKTVRFDMAGMESAKGTQQKARGTKARTKSAALSWDDEFKASSESVVQSKAREWLSIIERENREKEKKQMDKDKAICFGLGLGVGIPIGIPFGIILTLVVMKIL</sequence>
<evidence type="ECO:0000256" key="1">
    <source>
        <dbReference type="SAM" id="MobiDB-lite"/>
    </source>
</evidence>
<keyword evidence="2" id="KW-0472">Membrane</keyword>
<evidence type="ECO:0000313" key="3">
    <source>
        <dbReference type="EMBL" id="KAL3118900.1"/>
    </source>
</evidence>
<accession>A0ABD2LWA7</accession>
<dbReference type="EMBL" id="JBICBT010000260">
    <property type="protein sequence ID" value="KAL3118900.1"/>
    <property type="molecule type" value="Genomic_DNA"/>
</dbReference>
<organism evidence="3 4">
    <name type="scientific">Heterodera trifolii</name>
    <dbReference type="NCBI Taxonomy" id="157864"/>
    <lineage>
        <taxon>Eukaryota</taxon>
        <taxon>Metazoa</taxon>
        <taxon>Ecdysozoa</taxon>
        <taxon>Nematoda</taxon>
        <taxon>Chromadorea</taxon>
        <taxon>Rhabditida</taxon>
        <taxon>Tylenchina</taxon>
        <taxon>Tylenchomorpha</taxon>
        <taxon>Tylenchoidea</taxon>
        <taxon>Heteroderidae</taxon>
        <taxon>Heteroderinae</taxon>
        <taxon>Heterodera</taxon>
    </lineage>
</organism>
<comment type="caution">
    <text evidence="3">The sequence shown here is derived from an EMBL/GenBank/DDBJ whole genome shotgun (WGS) entry which is preliminary data.</text>
</comment>
<proteinExistence type="predicted"/>
<feature type="transmembrane region" description="Helical" evidence="2">
    <location>
        <begin position="106"/>
        <end position="132"/>
    </location>
</feature>